<dbReference type="Proteomes" id="UP000504624">
    <property type="component" value="Unplaced"/>
</dbReference>
<dbReference type="GeneID" id="108510329"/>
<evidence type="ECO:0000313" key="3">
    <source>
        <dbReference type="RefSeq" id="XP_017695501.1"/>
    </source>
</evidence>
<dbReference type="PANTHER" id="PTHR12429">
    <property type="entry name" value="NEURALIZED"/>
    <property type="match status" value="1"/>
</dbReference>
<dbReference type="InterPro" id="IPR006573">
    <property type="entry name" value="NHR_dom"/>
</dbReference>
<dbReference type="InterPro" id="IPR037962">
    <property type="entry name" value="Neuralized"/>
</dbReference>
<accession>A0A6J0JB17</accession>
<organism evidence="2 3">
    <name type="scientific">Lepidothrix coronata</name>
    <name type="common">blue-crowned manakin</name>
    <dbReference type="NCBI Taxonomy" id="321398"/>
    <lineage>
        <taxon>Eukaryota</taxon>
        <taxon>Metazoa</taxon>
        <taxon>Chordata</taxon>
        <taxon>Craniata</taxon>
        <taxon>Vertebrata</taxon>
        <taxon>Euteleostomi</taxon>
        <taxon>Archelosauria</taxon>
        <taxon>Archosauria</taxon>
        <taxon>Dinosauria</taxon>
        <taxon>Saurischia</taxon>
        <taxon>Theropoda</taxon>
        <taxon>Coelurosauria</taxon>
        <taxon>Aves</taxon>
        <taxon>Neognathae</taxon>
        <taxon>Neoaves</taxon>
        <taxon>Telluraves</taxon>
        <taxon>Australaves</taxon>
        <taxon>Passeriformes</taxon>
        <taxon>Pipridae</taxon>
        <taxon>Lepidothrix</taxon>
    </lineage>
</organism>
<evidence type="ECO:0000259" key="1">
    <source>
        <dbReference type="PROSITE" id="PS51065"/>
    </source>
</evidence>
<sequence length="120" mass="12808">MVDKWAGSIEIGVTTHNPAYLQLPSTMTNLRSGTWMMTGNGVMHNGTTVLDEYGHNLDRLKAGDTVGVVRRDDGTLHFFVNGAPQGPAAWNVPPNVYAVVDLYGQAAQATIVDEGGGVRP</sequence>
<dbReference type="Gene3D" id="2.60.120.920">
    <property type="match status" value="1"/>
</dbReference>
<dbReference type="OrthoDB" id="49113at2759"/>
<feature type="domain" description="NHR" evidence="1">
    <location>
        <begin position="1"/>
        <end position="114"/>
    </location>
</feature>
<dbReference type="CDD" id="cd12887">
    <property type="entry name" value="SPRY_NHR_like"/>
    <property type="match status" value="1"/>
</dbReference>
<keyword evidence="2" id="KW-1185">Reference proteome</keyword>
<dbReference type="InterPro" id="IPR043136">
    <property type="entry name" value="B30.2/SPRY_sf"/>
</dbReference>
<reference evidence="3" key="1">
    <citation type="submission" date="2025-08" db="UniProtKB">
        <authorList>
            <consortium name="RefSeq"/>
        </authorList>
    </citation>
    <scope>IDENTIFICATION</scope>
</reference>
<dbReference type="PANTHER" id="PTHR12429:SF14">
    <property type="entry name" value="NEURALIZED-LIKE PROTEIN 4"/>
    <property type="match status" value="1"/>
</dbReference>
<dbReference type="SMART" id="SM00588">
    <property type="entry name" value="NEUZ"/>
    <property type="match status" value="1"/>
</dbReference>
<protein>
    <submittedName>
        <fullName evidence="3">Neuralized-like protein 4</fullName>
    </submittedName>
</protein>
<dbReference type="AlphaFoldDB" id="A0A6J0JB17"/>
<dbReference type="CTD" id="84461"/>
<dbReference type="PROSITE" id="PS51065">
    <property type="entry name" value="NHR"/>
    <property type="match status" value="1"/>
</dbReference>
<proteinExistence type="predicted"/>
<name>A0A6J0JB17_9PASS</name>
<dbReference type="InterPro" id="IPR013320">
    <property type="entry name" value="ConA-like_dom_sf"/>
</dbReference>
<dbReference type="SUPFAM" id="SSF49899">
    <property type="entry name" value="Concanavalin A-like lectins/glucanases"/>
    <property type="match status" value="1"/>
</dbReference>
<dbReference type="FunFam" id="2.60.120.920:FF:000001">
    <property type="entry name" value="neuralized-like protein 4 isoform X1"/>
    <property type="match status" value="1"/>
</dbReference>
<gene>
    <name evidence="3" type="primary">NEURL4</name>
</gene>
<dbReference type="Pfam" id="PF07177">
    <property type="entry name" value="Neuralized"/>
    <property type="match status" value="1"/>
</dbReference>
<dbReference type="RefSeq" id="XP_017695501.1">
    <property type="nucleotide sequence ID" value="XM_017840012.1"/>
</dbReference>
<evidence type="ECO:0000313" key="2">
    <source>
        <dbReference type="Proteomes" id="UP000504624"/>
    </source>
</evidence>
<dbReference type="GO" id="GO:0061630">
    <property type="term" value="F:ubiquitin protein ligase activity"/>
    <property type="evidence" value="ECO:0007669"/>
    <property type="project" value="TreeGrafter"/>
</dbReference>